<keyword evidence="1" id="KW-1133">Transmembrane helix</keyword>
<keyword evidence="1" id="KW-0812">Transmembrane</keyword>
<evidence type="ECO:0000256" key="1">
    <source>
        <dbReference type="SAM" id="Phobius"/>
    </source>
</evidence>
<gene>
    <name evidence="2" type="ORF">GM920_22785</name>
</gene>
<keyword evidence="3" id="KW-1185">Reference proteome</keyword>
<dbReference type="Pfam" id="PF06966">
    <property type="entry name" value="DUF1295"/>
    <property type="match status" value="1"/>
</dbReference>
<name>A0ABR6F3Z5_9SPHI</name>
<sequence>MATPYLILICLVACCLVMALVWYWAIKINNAGVVDVFWALNFPLIAILLFFLADGFEGRKQLICSMVLIAGLRLGAHLWQRVIGHLDVEEGRYQQLRKEWAPHENRKFFWFFQFQAFSNVLLAIPFFLIASNQDPKIHAFEYLGIVLWGIAVLGEAAADWQLSQFKNELCNKGKVCQVGLWNYSRHPNYFFQLLLWIAYFLFAISAPWGWIAISSPLIIAYLLFKVTGIPATEEQALRSKGALYREYQQSTSAFIPWFKKQVSAEK</sequence>
<evidence type="ECO:0000313" key="2">
    <source>
        <dbReference type="EMBL" id="MBB2151739.1"/>
    </source>
</evidence>
<feature type="transmembrane region" description="Helical" evidence="1">
    <location>
        <begin position="108"/>
        <end position="128"/>
    </location>
</feature>
<feature type="transmembrane region" description="Helical" evidence="1">
    <location>
        <begin position="193"/>
        <end position="224"/>
    </location>
</feature>
<reference evidence="2 3" key="1">
    <citation type="submission" date="2019-11" db="EMBL/GenBank/DDBJ databases">
        <title>Description of Pedobacter sp. LMG 31462T.</title>
        <authorList>
            <person name="Carlier A."/>
            <person name="Qi S."/>
            <person name="Vandamme P."/>
        </authorList>
    </citation>
    <scope>NUCLEOTIDE SEQUENCE [LARGE SCALE GENOMIC DNA]</scope>
    <source>
        <strain evidence="2 3">LMG 31462</strain>
    </source>
</reference>
<dbReference type="Proteomes" id="UP000636110">
    <property type="component" value="Unassembled WGS sequence"/>
</dbReference>
<dbReference type="RefSeq" id="WP_182961706.1">
    <property type="nucleotide sequence ID" value="NZ_WNXC01000011.1"/>
</dbReference>
<proteinExistence type="predicted"/>
<dbReference type="PROSITE" id="PS50244">
    <property type="entry name" value="S5A_REDUCTASE"/>
    <property type="match status" value="1"/>
</dbReference>
<dbReference type="PANTHER" id="PTHR32251">
    <property type="entry name" value="3-OXO-5-ALPHA-STEROID 4-DEHYDROGENASE"/>
    <property type="match status" value="1"/>
</dbReference>
<dbReference type="EMBL" id="WNXC01000011">
    <property type="protein sequence ID" value="MBB2151739.1"/>
    <property type="molecule type" value="Genomic_DNA"/>
</dbReference>
<protein>
    <submittedName>
        <fullName evidence="2">DUF1295 domain-containing protein</fullName>
    </submittedName>
</protein>
<dbReference type="Gene3D" id="1.20.120.1630">
    <property type="match status" value="1"/>
</dbReference>
<accession>A0ABR6F3Z5</accession>
<keyword evidence="1" id="KW-0472">Membrane</keyword>
<dbReference type="PANTHER" id="PTHR32251:SF17">
    <property type="entry name" value="STEROID 5-ALPHA REDUCTASE C-TERMINAL DOMAIN-CONTAINING PROTEIN"/>
    <property type="match status" value="1"/>
</dbReference>
<comment type="caution">
    <text evidence="2">The sequence shown here is derived from an EMBL/GenBank/DDBJ whole genome shotgun (WGS) entry which is preliminary data.</text>
</comment>
<evidence type="ECO:0000313" key="3">
    <source>
        <dbReference type="Proteomes" id="UP000636110"/>
    </source>
</evidence>
<feature type="transmembrane region" description="Helical" evidence="1">
    <location>
        <begin position="5"/>
        <end position="24"/>
    </location>
</feature>
<feature type="transmembrane region" description="Helical" evidence="1">
    <location>
        <begin position="36"/>
        <end position="53"/>
    </location>
</feature>
<organism evidence="2 3">
    <name type="scientific">Pedobacter gandavensis</name>
    <dbReference type="NCBI Taxonomy" id="2679963"/>
    <lineage>
        <taxon>Bacteria</taxon>
        <taxon>Pseudomonadati</taxon>
        <taxon>Bacteroidota</taxon>
        <taxon>Sphingobacteriia</taxon>
        <taxon>Sphingobacteriales</taxon>
        <taxon>Sphingobacteriaceae</taxon>
        <taxon>Pedobacter</taxon>
    </lineage>
</organism>
<dbReference type="InterPro" id="IPR010721">
    <property type="entry name" value="UstE-like"/>
</dbReference>